<organism evidence="7 8">
    <name type="scientific">Allorhodopirellula solitaria</name>
    <dbReference type="NCBI Taxonomy" id="2527987"/>
    <lineage>
        <taxon>Bacteria</taxon>
        <taxon>Pseudomonadati</taxon>
        <taxon>Planctomycetota</taxon>
        <taxon>Planctomycetia</taxon>
        <taxon>Pirellulales</taxon>
        <taxon>Pirellulaceae</taxon>
        <taxon>Allorhodopirellula</taxon>
    </lineage>
</organism>
<sequence>MTSAQSNAVTHGFGFLPYAKPHGMTSRELVNRVQRRLRREQNNRKLKVGHTGTLDPLADGLVVIAVGAAARLTPWLLQHSKRYVARFEFGVSSVSGDLEEPVTALPNAPRPSLEEIESVCAQMHGWLDQVPPTHSAIWVDGERAHLRVRRGEQVEMPTRRVWIDSIDVLKYDYPHLDVDVRCGSGTYLRSLGMDIAARCQNVAVMTRLTRTEVGPFQLAGAVPAVPPDDPPPGNPAQLAEGLTPMEGTAELQNSIQAPVTGLAHVPSMPLSPDDVIRVRHGIRIGGEPQQPQQTELDQENVQEQSLHCSEGSGLPPDECMAVDAGGDLVAILRRKQGRWAPYRVFAESRHSVDATKKAART</sequence>
<dbReference type="EMBL" id="SJPK01000009">
    <property type="protein sequence ID" value="TWT64753.1"/>
    <property type="molecule type" value="Genomic_DNA"/>
</dbReference>
<dbReference type="Proteomes" id="UP000318053">
    <property type="component" value="Unassembled WGS sequence"/>
</dbReference>
<keyword evidence="4 5" id="KW-0413">Isomerase</keyword>
<dbReference type="InterPro" id="IPR014780">
    <property type="entry name" value="tRNA_psdUridine_synth_TruB"/>
</dbReference>
<dbReference type="InterPro" id="IPR020103">
    <property type="entry name" value="PsdUridine_synth_cat_dom_sf"/>
</dbReference>
<dbReference type="GO" id="GO:0003723">
    <property type="term" value="F:RNA binding"/>
    <property type="evidence" value="ECO:0007669"/>
    <property type="project" value="InterPro"/>
</dbReference>
<feature type="active site" description="Nucleophile" evidence="5">
    <location>
        <position position="55"/>
    </location>
</feature>
<evidence type="ECO:0000259" key="6">
    <source>
        <dbReference type="Pfam" id="PF01509"/>
    </source>
</evidence>
<dbReference type="Gene3D" id="3.30.2350.10">
    <property type="entry name" value="Pseudouridine synthase"/>
    <property type="match status" value="1"/>
</dbReference>
<dbReference type="PANTHER" id="PTHR13767:SF2">
    <property type="entry name" value="PSEUDOURIDYLATE SYNTHASE TRUB1"/>
    <property type="match status" value="1"/>
</dbReference>
<comment type="caution">
    <text evidence="7">The sequence shown here is derived from an EMBL/GenBank/DDBJ whole genome shotgun (WGS) entry which is preliminary data.</text>
</comment>
<dbReference type="PANTHER" id="PTHR13767">
    <property type="entry name" value="TRNA-PSEUDOURIDINE SYNTHASE"/>
    <property type="match status" value="1"/>
</dbReference>
<dbReference type="GO" id="GO:0031119">
    <property type="term" value="P:tRNA pseudouridine synthesis"/>
    <property type="evidence" value="ECO:0007669"/>
    <property type="project" value="UniProtKB-UniRule"/>
</dbReference>
<dbReference type="NCBIfam" id="TIGR00431">
    <property type="entry name" value="TruB"/>
    <property type="match status" value="1"/>
</dbReference>
<dbReference type="SUPFAM" id="SSF55120">
    <property type="entry name" value="Pseudouridine synthase"/>
    <property type="match status" value="1"/>
</dbReference>
<keyword evidence="3 5" id="KW-0819">tRNA processing</keyword>
<keyword evidence="8" id="KW-1185">Reference proteome</keyword>
<feature type="domain" description="Pseudouridine synthase II N-terminal" evidence="6">
    <location>
        <begin position="46"/>
        <end position="187"/>
    </location>
</feature>
<protein>
    <recommendedName>
        <fullName evidence="5">tRNA pseudouridine synthase B</fullName>
        <ecNumber evidence="5">5.4.99.25</ecNumber>
    </recommendedName>
    <alternativeName>
        <fullName evidence="5">tRNA pseudouridine(55) synthase</fullName>
        <shortName evidence="5">Psi55 synthase</shortName>
    </alternativeName>
    <alternativeName>
        <fullName evidence="5">tRNA pseudouridylate synthase</fullName>
    </alternativeName>
    <alternativeName>
        <fullName evidence="5">tRNA-uridine isomerase</fullName>
    </alternativeName>
</protein>
<evidence type="ECO:0000256" key="3">
    <source>
        <dbReference type="ARBA" id="ARBA00022694"/>
    </source>
</evidence>
<evidence type="ECO:0000313" key="7">
    <source>
        <dbReference type="EMBL" id="TWT64753.1"/>
    </source>
</evidence>
<name>A0A5C5XQX1_9BACT</name>
<evidence type="ECO:0000256" key="4">
    <source>
        <dbReference type="ARBA" id="ARBA00023235"/>
    </source>
</evidence>
<evidence type="ECO:0000256" key="5">
    <source>
        <dbReference type="HAMAP-Rule" id="MF_01080"/>
    </source>
</evidence>
<comment type="similarity">
    <text evidence="2 5">Belongs to the pseudouridine synthase TruB family. Type 1 subfamily.</text>
</comment>
<evidence type="ECO:0000256" key="1">
    <source>
        <dbReference type="ARBA" id="ARBA00000385"/>
    </source>
</evidence>
<accession>A0A5C5XQX1</accession>
<dbReference type="GO" id="GO:0160148">
    <property type="term" value="F:tRNA pseudouridine(55) synthase activity"/>
    <property type="evidence" value="ECO:0007669"/>
    <property type="project" value="UniProtKB-EC"/>
</dbReference>
<dbReference type="AlphaFoldDB" id="A0A5C5XQX1"/>
<dbReference type="OrthoDB" id="9802309at2"/>
<dbReference type="InterPro" id="IPR002501">
    <property type="entry name" value="PsdUridine_synth_N"/>
</dbReference>
<gene>
    <name evidence="5 7" type="primary">truB</name>
    <name evidence="7" type="ORF">CA85_35380</name>
</gene>
<dbReference type="Pfam" id="PF01509">
    <property type="entry name" value="TruB_N"/>
    <property type="match status" value="1"/>
</dbReference>
<dbReference type="RefSeq" id="WP_146392475.1">
    <property type="nucleotide sequence ID" value="NZ_SJPK01000009.1"/>
</dbReference>
<dbReference type="EC" id="5.4.99.25" evidence="5"/>
<reference evidence="7 8" key="1">
    <citation type="submission" date="2019-02" db="EMBL/GenBank/DDBJ databases">
        <title>Deep-cultivation of Planctomycetes and their phenomic and genomic characterization uncovers novel biology.</title>
        <authorList>
            <person name="Wiegand S."/>
            <person name="Jogler M."/>
            <person name="Boedeker C."/>
            <person name="Pinto D."/>
            <person name="Vollmers J."/>
            <person name="Rivas-Marin E."/>
            <person name="Kohn T."/>
            <person name="Peeters S.H."/>
            <person name="Heuer A."/>
            <person name="Rast P."/>
            <person name="Oberbeckmann S."/>
            <person name="Bunk B."/>
            <person name="Jeske O."/>
            <person name="Meyerdierks A."/>
            <person name="Storesund J.E."/>
            <person name="Kallscheuer N."/>
            <person name="Luecker S."/>
            <person name="Lage O.M."/>
            <person name="Pohl T."/>
            <person name="Merkel B.J."/>
            <person name="Hornburger P."/>
            <person name="Mueller R.-W."/>
            <person name="Bruemmer F."/>
            <person name="Labrenz M."/>
            <person name="Spormann A.M."/>
            <person name="Op Den Camp H."/>
            <person name="Overmann J."/>
            <person name="Amann R."/>
            <person name="Jetten M.S.M."/>
            <person name="Mascher T."/>
            <person name="Medema M.H."/>
            <person name="Devos D.P."/>
            <person name="Kaster A.-K."/>
            <person name="Ovreas L."/>
            <person name="Rohde M."/>
            <person name="Galperin M.Y."/>
            <person name="Jogler C."/>
        </authorList>
    </citation>
    <scope>NUCLEOTIDE SEQUENCE [LARGE SCALE GENOMIC DNA]</scope>
    <source>
        <strain evidence="7 8">CA85</strain>
    </source>
</reference>
<comment type="catalytic activity">
    <reaction evidence="1 5">
        <text>uridine(55) in tRNA = pseudouridine(55) in tRNA</text>
        <dbReference type="Rhea" id="RHEA:42532"/>
        <dbReference type="Rhea" id="RHEA-COMP:10101"/>
        <dbReference type="Rhea" id="RHEA-COMP:10102"/>
        <dbReference type="ChEBI" id="CHEBI:65314"/>
        <dbReference type="ChEBI" id="CHEBI:65315"/>
        <dbReference type="EC" id="5.4.99.25"/>
    </reaction>
</comment>
<dbReference type="GO" id="GO:1990481">
    <property type="term" value="P:mRNA pseudouridine synthesis"/>
    <property type="evidence" value="ECO:0007669"/>
    <property type="project" value="TreeGrafter"/>
</dbReference>
<evidence type="ECO:0000313" key="8">
    <source>
        <dbReference type="Proteomes" id="UP000318053"/>
    </source>
</evidence>
<comment type="function">
    <text evidence="5">Responsible for synthesis of pseudouridine from uracil-55 in the psi GC loop of transfer RNAs.</text>
</comment>
<dbReference type="HAMAP" id="MF_01080">
    <property type="entry name" value="TruB_bact"/>
    <property type="match status" value="1"/>
</dbReference>
<evidence type="ECO:0000256" key="2">
    <source>
        <dbReference type="ARBA" id="ARBA00005642"/>
    </source>
</evidence>
<proteinExistence type="inferred from homology"/>